<reference evidence="2" key="1">
    <citation type="journal article" date="2020" name="Nature">
        <title>Giant virus diversity and host interactions through global metagenomics.</title>
        <authorList>
            <person name="Schulz F."/>
            <person name="Roux S."/>
            <person name="Paez-Espino D."/>
            <person name="Jungbluth S."/>
            <person name="Walsh D.A."/>
            <person name="Denef V.J."/>
            <person name="McMahon K.D."/>
            <person name="Konstantinidis K.T."/>
            <person name="Eloe-Fadrosh E.A."/>
            <person name="Kyrpides N.C."/>
            <person name="Woyke T."/>
        </authorList>
    </citation>
    <scope>NUCLEOTIDE SEQUENCE</scope>
    <source>
        <strain evidence="2">GVMAG-M-3300023179-132</strain>
    </source>
</reference>
<proteinExistence type="predicted"/>
<dbReference type="EMBL" id="MN739735">
    <property type="protein sequence ID" value="QHT23891.1"/>
    <property type="molecule type" value="Genomic_DNA"/>
</dbReference>
<evidence type="ECO:0000313" key="2">
    <source>
        <dbReference type="EMBL" id="QHT23891.1"/>
    </source>
</evidence>
<feature type="compositionally biased region" description="Polar residues" evidence="1">
    <location>
        <begin position="116"/>
        <end position="136"/>
    </location>
</feature>
<evidence type="ECO:0000256" key="1">
    <source>
        <dbReference type="SAM" id="MobiDB-lite"/>
    </source>
</evidence>
<protein>
    <submittedName>
        <fullName evidence="2">Uncharacterized protein</fullName>
    </submittedName>
</protein>
<feature type="region of interest" description="Disordered" evidence="1">
    <location>
        <begin position="116"/>
        <end position="146"/>
    </location>
</feature>
<sequence>MFSYRNHVSNGTSVGMVNTAVVGPLSHKSPTIVSNLNNGEIVGTPVQVDSSERNPMSRQMLFRTIQSRNHLAQQRKLVLDQPKVKHMNYIKPMDSSMRISMLKGQSYASNTIVNSTKNYSPSTTSTHLQRCRSSGCTAPKKKGAVY</sequence>
<accession>A0A6C0E5H8</accession>
<dbReference type="AlphaFoldDB" id="A0A6C0E5H8"/>
<organism evidence="2">
    <name type="scientific">viral metagenome</name>
    <dbReference type="NCBI Taxonomy" id="1070528"/>
    <lineage>
        <taxon>unclassified sequences</taxon>
        <taxon>metagenomes</taxon>
        <taxon>organismal metagenomes</taxon>
    </lineage>
</organism>
<name>A0A6C0E5H8_9ZZZZ</name>